<dbReference type="InterPro" id="IPR044126">
    <property type="entry name" value="S1_IF2_alpha"/>
</dbReference>
<dbReference type="OrthoDB" id="48943at2759"/>
<evidence type="ECO:0000313" key="28">
    <source>
        <dbReference type="Proteomes" id="UP001150879"/>
    </source>
</evidence>
<comment type="catalytic activity">
    <reaction evidence="21">
        <text>[protein]-with a C-terminal TM segment(out) + ATP + H2O = [protein]-with a C-terminal TM segment(in) + ADP + phosphate + H(+)</text>
        <dbReference type="Rhea" id="RHEA:66168"/>
        <dbReference type="Rhea" id="RHEA-COMP:16963"/>
        <dbReference type="ChEBI" id="CHEBI:15377"/>
        <dbReference type="ChEBI" id="CHEBI:15378"/>
        <dbReference type="ChEBI" id="CHEBI:30616"/>
        <dbReference type="ChEBI" id="CHEBI:43474"/>
        <dbReference type="ChEBI" id="CHEBI:90782"/>
        <dbReference type="ChEBI" id="CHEBI:456216"/>
    </reaction>
</comment>
<dbReference type="PROSITE" id="PS00154">
    <property type="entry name" value="ATPASE_E1_E2"/>
    <property type="match status" value="1"/>
</dbReference>
<dbReference type="FunFam" id="3.40.50.1000:FF:000071">
    <property type="entry name" value="Cation-transporting ATPase"/>
    <property type="match status" value="1"/>
</dbReference>
<keyword evidence="8" id="KW-0396">Initiation factor</keyword>
<evidence type="ECO:0000256" key="7">
    <source>
        <dbReference type="ARBA" id="ARBA00022490"/>
    </source>
</evidence>
<dbReference type="SUPFAM" id="SSF50249">
    <property type="entry name" value="Nucleic acid-binding proteins"/>
    <property type="match status" value="1"/>
</dbReference>
<dbReference type="SUPFAM" id="SSF81653">
    <property type="entry name" value="Calcium ATPase, transduction domain A"/>
    <property type="match status" value="1"/>
</dbReference>
<dbReference type="InterPro" id="IPR011488">
    <property type="entry name" value="TIF_2_asu"/>
</dbReference>
<dbReference type="GO" id="GO:0019829">
    <property type="term" value="F:ATPase-coupled monoatomic cation transmembrane transporter activity"/>
    <property type="evidence" value="ECO:0007669"/>
    <property type="project" value="TreeGrafter"/>
</dbReference>
<sequence>MSLTNCRFYEDKYPEVDSFVMVNVKQIAEMGAYVKLLEYDNIDGMILLSELSRRRIRSIQKLIRIGRNEVVIVLRYIDLSKRRVSPEDVIKCEERYNKSKAVHSIMRHVAEATQTPLETLYETIGWPLNQKYGHAHDAFKISITNPNVWDEITFPSEAVKSELQQYINSKLTPHPTKVRADIEVTCFGYDGIDAVKDALRTAEADNTPENQIKVRLVAPPLYVLASQCLDKTLGVKLLEAAIVKIEERIKANGGSCTVKMAPKAVTEHDDAILQELMEKRERENTQVSGDEDSESDEGVPETRHRVEVERRRLLPAYTADETDASDASKEIAKVALRLKYQIEQVVSCEVEENVLTNPNSRIITDDVVETARLAGGDDYKASVVYCLLVCLRWFKIQSSVELWDSDLHEVRAVACEVIAKRIIESEQNQDYVLRDILLKRYSIFSEGVETDPANVIERSVDLHALRIISSAPYQKCIQYLWRGWICQEEGNPTNFVEYSEKCNTGYWVHFHPDRMRTPMYQNVCQILFSLIYLAVYTAVINTVNPTGDLDVAEAILYGMTLGFICDEGVKFWKVGWNYLEFWNAFNSTLYAIMAVSLALRFVALAHSSSTHDEQRRLYNELSYNFLAFAGPMFWIRMMLYLDSFRFFGAMFVVLRVMMKESLIFFALLFVVMAGFFQAFVGMAQVDPDVPLHRNILQGMVNTIMQSPEFDTFQEFAFPFGIILYYVFNFIVMTILLNILIALYNSAYEDISGNATDEYMAIFAQKTMQFVRAPDENVFIPPFNLVEIVFLVAPFEWWLSREAYAKVNDIVMGVIYSPLLVVAAWVETRQAHRIRWNRRHGEEDDDCAQEWEHVAKEVNFDLDDTWKQNVVESTPDIKVDSCTYELRELKEQVKMLTETVKGLTQEIVDMKTATTASRSHFRSPEVDLSPYKRICPSSGESSGTEIVRWKVASSTNLGISSIGSYHCLPASLPTMAKLVDDHQIHTASLHNPIPWQLHTYVWPFLIIWPVFFAFYLSPERYDTYIQGQEWTFVFAGSIVTIQSLFWLMTKWNIDINTLFTTTRAKSVDTARLIKVVPITNAGSAEICNLIRDNTGPKKTLSFLFQKRRFLFYPETGTFAPLSYALDAEPKPALKTFQLNEGFTSQAEIDRIQNHYGDNTFDIPVPGFLELFQEHAVAPFFVFQIFCVGLWMLDEYWYYSLFTLFMLVMFESTVVWQRQRTLSEFRGMSIKPYDVWVYRERKWQEITSDKLLPGDLMSVNRTKEDSGVACDILLVEGSVIVNEAMLSGESTPLLKDSVQLRPGDDLIEPDGLDKLSFVHGGTKVLQVTHPNLTGDAGLKNLGSNVTMPPDNGALGVVVKTGFETSQGSLVRTMIYSTERVSANNVEALLFILFLLIFAIAASWYVWQEGVIRDRKRSKLLLDCVLIITSVVPPELPMELSLAVNTSLAALSKYAIFCTEPFRIPFAGRVDIACFDKTGTLTGEDLVVDGIAGLTLGEVGSKVEADGAHTELAKPSDAGPNTTLVLASAHALVKLDEGEVVGDPMEKATLEWLGWTLGKNDTLSSKGNAPVVSGRNVESVQIKRRFQFSSALKRQSTIATVTTNDRKASKKVKSTFVGVKGAPETINTMLVNTPPNYEETYKHFTRNGARVLALAYKYLSSETELSQSRVNNYVREEIESELIFAGFLVLQCPLKDDAIKSVRMLNESSHRVVMITGDNPLTAVHVARQVEIVDREVLILDAPEHDLSGTKIVWRTIDDKLNVEVDPTKPLDPEILKTKDICITGFALAKFKGQKALPDLLRHTWVYARVSPKQKEEILLGLKDAGYTTLMCGDGTNDVGALKQAHVGVALLNGSQEDLTKIAEHYRNTKMKELYEKQVGMMQRFNQPAPPVPVLIAHLYPPGPSNPHYEKAMERESQRKGAAITAAGAAPEAIPTITSPGAQALQQSNLTPQQQKKQQAQAAAAGLADKLTSSMMEQELDDSEPPTIKLGDASVAAPFTSKLANVIAIPNILRQGRCTLVATIQMYKILALNCLISAYSLSVIYLDGIKFGDGQVTISGMLMSVCFLSISRAKSVEGLSKERPQPNIFNVYIIGSVLGQFAIHIATLVYLSNYVYKHEPRDSDIDLEGEFEPSLLNSAIYLLQLIQQISTFSINYQGRPFRESIRENKGMYWGLIAASGVAFSCATEFIPELNQKLRLVPFTNEFKMTLTVLMIFDYGGCWLIENVLKHLFSDFRPKDIAIRRPDQLKREAERKLQEQVDAEAQKELQRKV</sequence>
<dbReference type="Pfam" id="PF23143">
    <property type="entry name" value="2TM_P5A-ATPase"/>
    <property type="match status" value="1"/>
</dbReference>
<evidence type="ECO:0000256" key="9">
    <source>
        <dbReference type="ARBA" id="ARBA00022553"/>
    </source>
</evidence>
<dbReference type="PANTHER" id="PTHR45630">
    <property type="entry name" value="CATION-TRANSPORTING ATPASE-RELATED"/>
    <property type="match status" value="1"/>
</dbReference>
<dbReference type="GO" id="GO:0006874">
    <property type="term" value="P:intracellular calcium ion homeostasis"/>
    <property type="evidence" value="ECO:0007669"/>
    <property type="project" value="TreeGrafter"/>
</dbReference>
<dbReference type="InterPro" id="IPR056336">
    <property type="entry name" value="YVC1_C"/>
</dbReference>
<comment type="cofactor">
    <cofactor evidence="1">
        <name>Mg(2+)</name>
        <dbReference type="ChEBI" id="CHEBI:18420"/>
    </cofactor>
</comment>
<dbReference type="Pfam" id="PF00122">
    <property type="entry name" value="E1-E2_ATPase"/>
    <property type="match status" value="1"/>
</dbReference>
<evidence type="ECO:0000256" key="13">
    <source>
        <dbReference type="ARBA" id="ARBA00022824"/>
    </source>
</evidence>
<dbReference type="GO" id="GO:0005829">
    <property type="term" value="C:cytosol"/>
    <property type="evidence" value="ECO:0007669"/>
    <property type="project" value="UniProtKB-SubCell"/>
</dbReference>
<dbReference type="Gene3D" id="3.30.70.1130">
    <property type="entry name" value="EIF_2_alpha"/>
    <property type="match status" value="1"/>
</dbReference>
<evidence type="ECO:0000256" key="8">
    <source>
        <dbReference type="ARBA" id="ARBA00022540"/>
    </source>
</evidence>
<feature type="transmembrane region" description="Helical" evidence="25">
    <location>
        <begin position="1029"/>
        <end position="1047"/>
    </location>
</feature>
<dbReference type="Gene3D" id="3.40.50.1000">
    <property type="entry name" value="HAD superfamily/HAD-like"/>
    <property type="match status" value="1"/>
</dbReference>
<dbReference type="Gene3D" id="3.40.1110.10">
    <property type="entry name" value="Calcium-transporting ATPase, cytoplasmic domain N"/>
    <property type="match status" value="1"/>
</dbReference>
<dbReference type="InterPro" id="IPR012340">
    <property type="entry name" value="NA-bd_OB-fold"/>
</dbReference>
<comment type="function">
    <text evidence="22">eIF-2 functions in the early steps of protein synthesis by forming a ternary complex with GTP and initiator tRNA. This complex binds to a 40S ribosomal subunit, followed by mRNA binding to form a 43S pre-initiation complex. Junction of the 60S ribosomal subunit to form the 80S initiation complex is preceded by hydrolysis of the GTP bound to eIF-2 and release of an eIF-2-GDP binary complex. In order for eIF-2 to recycle and catalyze another round of initiation, the GDP bound to eIF-2 must exchange with GTP by way of a reaction catalyzed by eIF2B.</text>
</comment>
<evidence type="ECO:0000256" key="1">
    <source>
        <dbReference type="ARBA" id="ARBA00001946"/>
    </source>
</evidence>
<keyword evidence="19 25" id="KW-1133">Transmembrane helix</keyword>
<comment type="caution">
    <text evidence="27">The sequence shown here is derived from an EMBL/GenBank/DDBJ whole genome shotgun (WGS) entry which is preliminary data.</text>
</comment>
<dbReference type="Gene3D" id="2.70.150.10">
    <property type="entry name" value="Calcium-transporting ATPase, cytoplasmic transduction domain A"/>
    <property type="match status" value="1"/>
</dbReference>
<dbReference type="PROSITE" id="PS01229">
    <property type="entry name" value="COF_2"/>
    <property type="match status" value="1"/>
</dbReference>
<name>A0A9W9T6H4_9EURO</name>
<feature type="region of interest" description="Disordered" evidence="24">
    <location>
        <begin position="280"/>
        <end position="306"/>
    </location>
</feature>
<dbReference type="GO" id="GO:0046872">
    <property type="term" value="F:metal ion binding"/>
    <property type="evidence" value="ECO:0007669"/>
    <property type="project" value="UniProtKB-KW"/>
</dbReference>
<keyword evidence="7" id="KW-0963">Cytoplasm</keyword>
<feature type="transmembrane region" description="Helical" evidence="25">
    <location>
        <begin position="584"/>
        <end position="603"/>
    </location>
</feature>
<dbReference type="GO" id="GO:0015662">
    <property type="term" value="F:P-type ion transporter activity"/>
    <property type="evidence" value="ECO:0007669"/>
    <property type="project" value="TreeGrafter"/>
</dbReference>
<dbReference type="Pfam" id="PF13246">
    <property type="entry name" value="Cation_ATPase"/>
    <property type="match status" value="1"/>
</dbReference>
<evidence type="ECO:0000256" key="10">
    <source>
        <dbReference type="ARBA" id="ARBA00022692"/>
    </source>
</evidence>
<feature type="transmembrane region" description="Helical" evidence="25">
    <location>
        <begin position="1197"/>
        <end position="1214"/>
    </location>
</feature>
<dbReference type="InterPro" id="IPR023214">
    <property type="entry name" value="HAD_sf"/>
</dbReference>
<keyword evidence="16" id="KW-0694">RNA-binding</keyword>
<evidence type="ECO:0000256" key="24">
    <source>
        <dbReference type="SAM" id="MobiDB-lite"/>
    </source>
</evidence>
<dbReference type="GO" id="GO:0003723">
    <property type="term" value="F:RNA binding"/>
    <property type="evidence" value="ECO:0007669"/>
    <property type="project" value="UniProtKB-KW"/>
</dbReference>
<evidence type="ECO:0000256" key="23">
    <source>
        <dbReference type="SAM" id="Coils"/>
    </source>
</evidence>
<dbReference type="InterPro" id="IPR008250">
    <property type="entry name" value="ATPase_P-typ_transduc_dom_A_sf"/>
</dbReference>
<dbReference type="Pfam" id="PF23190">
    <property type="entry name" value="LHD_TRPY1"/>
    <property type="match status" value="1"/>
</dbReference>
<evidence type="ECO:0000256" key="3">
    <source>
        <dbReference type="ARBA" id="ARBA00004514"/>
    </source>
</evidence>
<feature type="transmembrane region" description="Helical" evidence="25">
    <location>
        <begin position="523"/>
        <end position="542"/>
    </location>
</feature>
<dbReference type="InterPro" id="IPR018303">
    <property type="entry name" value="ATPase_P-typ_P_site"/>
</dbReference>
<evidence type="ECO:0000313" key="27">
    <source>
        <dbReference type="EMBL" id="KAJ5211307.1"/>
    </source>
</evidence>
<dbReference type="GO" id="GO:0005524">
    <property type="term" value="F:ATP binding"/>
    <property type="evidence" value="ECO:0007669"/>
    <property type="project" value="UniProtKB-KW"/>
</dbReference>
<evidence type="ECO:0000256" key="4">
    <source>
        <dbReference type="ARBA" id="ARBA00006000"/>
    </source>
</evidence>
<dbReference type="GO" id="GO:0003743">
    <property type="term" value="F:translation initiation factor activity"/>
    <property type="evidence" value="ECO:0007669"/>
    <property type="project" value="UniProtKB-KW"/>
</dbReference>
<dbReference type="InterPro" id="IPR047820">
    <property type="entry name" value="P5A-type_ATPase"/>
</dbReference>
<keyword evidence="10 25" id="KW-0812">Transmembrane</keyword>
<dbReference type="PANTHER" id="PTHR45630:SF7">
    <property type="entry name" value="ENDOPLASMIC RETICULUM TRANSMEMBRANE HELIX TRANSLOCASE"/>
    <property type="match status" value="1"/>
</dbReference>
<evidence type="ECO:0000256" key="12">
    <source>
        <dbReference type="ARBA" id="ARBA00022741"/>
    </source>
</evidence>
<feature type="transmembrane region" description="Helical" evidence="25">
    <location>
        <begin position="1174"/>
        <end position="1191"/>
    </location>
</feature>
<dbReference type="Proteomes" id="UP001150879">
    <property type="component" value="Unassembled WGS sequence"/>
</dbReference>
<keyword evidence="15" id="KW-0460">Magnesium</keyword>
<evidence type="ECO:0000256" key="11">
    <source>
        <dbReference type="ARBA" id="ARBA00022723"/>
    </source>
</evidence>
<dbReference type="Pfam" id="PF07541">
    <property type="entry name" value="EIF_2_alpha"/>
    <property type="match status" value="1"/>
</dbReference>
<dbReference type="Gene3D" id="1.10.150.190">
    <property type="entry name" value="Translation initiation factor 2, subunit 1, domain 2"/>
    <property type="match status" value="1"/>
</dbReference>
<dbReference type="SUPFAM" id="SSF81665">
    <property type="entry name" value="Calcium ATPase, transmembrane domain M"/>
    <property type="match status" value="1"/>
</dbReference>
<keyword evidence="17" id="KW-0648">Protein biosynthesis</keyword>
<dbReference type="SFLD" id="SFLDG00002">
    <property type="entry name" value="C1.7:_P-type_atpase_like"/>
    <property type="match status" value="1"/>
</dbReference>
<dbReference type="CDD" id="cd04452">
    <property type="entry name" value="S1_IF2_alpha"/>
    <property type="match status" value="1"/>
</dbReference>
<dbReference type="Pfam" id="PF00575">
    <property type="entry name" value="S1"/>
    <property type="match status" value="1"/>
</dbReference>
<protein>
    <recommendedName>
        <fullName evidence="6">Eukaryotic translation initiation factor 2 subunit alpha</fullName>
    </recommendedName>
</protein>
<gene>
    <name evidence="27" type="ORF">N7472_001446</name>
</gene>
<dbReference type="SFLD" id="SFLDF00027">
    <property type="entry name" value="p-type_atpase"/>
    <property type="match status" value="1"/>
</dbReference>
<dbReference type="FunFam" id="2.40.50.140:FF:000015">
    <property type="entry name" value="Eukaryotic translation initiation factor 2 subunit alpha"/>
    <property type="match status" value="1"/>
</dbReference>
<evidence type="ECO:0000256" key="16">
    <source>
        <dbReference type="ARBA" id="ARBA00022884"/>
    </source>
</evidence>
<feature type="transmembrane region" description="Helical" evidence="25">
    <location>
        <begin position="999"/>
        <end position="1017"/>
    </location>
</feature>
<feature type="transmembrane region" description="Helical" evidence="25">
    <location>
        <begin position="777"/>
        <end position="797"/>
    </location>
</feature>
<dbReference type="InterPro" id="IPR006544">
    <property type="entry name" value="P-type_TPase_V"/>
</dbReference>
<accession>A0A9W9T6H4</accession>
<feature type="transmembrane region" description="Helical" evidence="25">
    <location>
        <begin position="809"/>
        <end position="827"/>
    </location>
</feature>
<comment type="similarity">
    <text evidence="4">Belongs to the cation transport ATPase (P-type) (TC 3.A.3) family. Type V subfamily.</text>
</comment>
<dbReference type="PRINTS" id="PR00119">
    <property type="entry name" value="CATATPASE"/>
</dbReference>
<dbReference type="CDD" id="cd07543">
    <property type="entry name" value="P-type_ATPase_cation"/>
    <property type="match status" value="1"/>
</dbReference>
<feature type="transmembrane region" description="Helical" evidence="25">
    <location>
        <begin position="1385"/>
        <end position="1404"/>
    </location>
</feature>
<evidence type="ECO:0000256" key="17">
    <source>
        <dbReference type="ARBA" id="ARBA00022917"/>
    </source>
</evidence>
<comment type="subcellular location">
    <subcellularLocation>
        <location evidence="3">Cytoplasm</location>
        <location evidence="3">Cytosol</location>
    </subcellularLocation>
    <subcellularLocation>
        <location evidence="2">Endoplasmic reticulum membrane</location>
        <topology evidence="2">Multi-pass membrane protein</topology>
    </subcellularLocation>
</comment>
<feature type="transmembrane region" description="Helical" evidence="25">
    <location>
        <begin position="722"/>
        <end position="743"/>
    </location>
</feature>
<keyword evidence="13" id="KW-0256">Endoplasmic reticulum</keyword>
<keyword evidence="9" id="KW-0597">Phosphoprotein</keyword>
<dbReference type="InterPro" id="IPR001757">
    <property type="entry name" value="P_typ_ATPase"/>
</dbReference>
<keyword evidence="20 25" id="KW-0472">Membrane</keyword>
<reference evidence="27" key="2">
    <citation type="journal article" date="2023" name="IMA Fungus">
        <title>Comparative genomic study of the Penicillium genus elucidates a diverse pangenome and 15 lateral gene transfer events.</title>
        <authorList>
            <person name="Petersen C."/>
            <person name="Sorensen T."/>
            <person name="Nielsen M.R."/>
            <person name="Sondergaard T.E."/>
            <person name="Sorensen J.L."/>
            <person name="Fitzpatrick D.A."/>
            <person name="Frisvad J.C."/>
            <person name="Nielsen K.L."/>
        </authorList>
    </citation>
    <scope>NUCLEOTIDE SEQUENCE</scope>
    <source>
        <strain evidence="27">IBT 16849</strain>
    </source>
</reference>
<dbReference type="SUPFAM" id="SSF110993">
    <property type="entry name" value="eIF-2-alpha, C-terminal domain"/>
    <property type="match status" value="1"/>
</dbReference>
<organism evidence="27 28">
    <name type="scientific">Penicillium cf. griseofulvum</name>
    <dbReference type="NCBI Taxonomy" id="2972120"/>
    <lineage>
        <taxon>Eukaryota</taxon>
        <taxon>Fungi</taxon>
        <taxon>Dikarya</taxon>
        <taxon>Ascomycota</taxon>
        <taxon>Pezizomycotina</taxon>
        <taxon>Eurotiomycetes</taxon>
        <taxon>Eurotiomycetidae</taxon>
        <taxon>Eurotiales</taxon>
        <taxon>Aspergillaceae</taxon>
        <taxon>Penicillium</taxon>
    </lineage>
</organism>
<feature type="transmembrane region" description="Helical" evidence="25">
    <location>
        <begin position="662"/>
        <end position="683"/>
    </location>
</feature>
<keyword evidence="14" id="KW-0067">ATP-binding</keyword>
<evidence type="ECO:0000256" key="20">
    <source>
        <dbReference type="ARBA" id="ARBA00023136"/>
    </source>
</evidence>
<keyword evidence="12" id="KW-0547">Nucleotide-binding</keyword>
<dbReference type="GO" id="GO:0016887">
    <property type="term" value="F:ATP hydrolysis activity"/>
    <property type="evidence" value="ECO:0007669"/>
    <property type="project" value="InterPro"/>
</dbReference>
<dbReference type="InterPro" id="IPR024055">
    <property type="entry name" value="TIF2_asu_C"/>
</dbReference>
<dbReference type="GO" id="GO:0005789">
    <property type="term" value="C:endoplasmic reticulum membrane"/>
    <property type="evidence" value="ECO:0007669"/>
    <property type="project" value="UniProtKB-SubCell"/>
</dbReference>
<dbReference type="SUPFAM" id="SSF81660">
    <property type="entry name" value="Metal cation-transporting ATPase, ATP-binding domain N"/>
    <property type="match status" value="1"/>
</dbReference>
<dbReference type="InterPro" id="IPR023298">
    <property type="entry name" value="ATPase_P-typ_TM_dom_sf"/>
</dbReference>
<dbReference type="SUPFAM" id="SSF56784">
    <property type="entry name" value="HAD-like"/>
    <property type="match status" value="1"/>
</dbReference>
<evidence type="ECO:0000256" key="19">
    <source>
        <dbReference type="ARBA" id="ARBA00022989"/>
    </source>
</evidence>
<dbReference type="Pfam" id="PF23317">
    <property type="entry name" value="YVC1_C"/>
    <property type="match status" value="1"/>
</dbReference>
<evidence type="ECO:0000259" key="26">
    <source>
        <dbReference type="PROSITE" id="PS50126"/>
    </source>
</evidence>
<dbReference type="InterPro" id="IPR036412">
    <property type="entry name" value="HAD-like_sf"/>
</dbReference>
<dbReference type="NCBIfam" id="TIGR01657">
    <property type="entry name" value="P-ATPase-V"/>
    <property type="match status" value="1"/>
</dbReference>
<dbReference type="InterPro" id="IPR044492">
    <property type="entry name" value="P_typ_ATPase_HD_dom"/>
</dbReference>
<dbReference type="SFLD" id="SFLDS00003">
    <property type="entry name" value="Haloacid_Dehalogenase"/>
    <property type="match status" value="1"/>
</dbReference>
<dbReference type="FunFam" id="2.70.150.10:FF:000049">
    <property type="entry name" value="Cation-transporting ATPase"/>
    <property type="match status" value="1"/>
</dbReference>
<feature type="domain" description="S1 motif" evidence="26">
    <location>
        <begin position="17"/>
        <end position="75"/>
    </location>
</feature>
<dbReference type="EMBL" id="JAPQKP010000001">
    <property type="protein sequence ID" value="KAJ5211307.1"/>
    <property type="molecule type" value="Genomic_DNA"/>
</dbReference>
<evidence type="ECO:0000256" key="15">
    <source>
        <dbReference type="ARBA" id="ARBA00022842"/>
    </source>
</evidence>
<comment type="similarity">
    <text evidence="5">Belongs to the eIF-2-alpha family.</text>
</comment>
<evidence type="ECO:0000256" key="6">
    <source>
        <dbReference type="ARBA" id="ARBA00020409"/>
    </source>
</evidence>
<dbReference type="InterPro" id="IPR003029">
    <property type="entry name" value="S1_domain"/>
</dbReference>
<reference evidence="27" key="1">
    <citation type="submission" date="2022-11" db="EMBL/GenBank/DDBJ databases">
        <authorList>
            <person name="Petersen C."/>
        </authorList>
    </citation>
    <scope>NUCLEOTIDE SEQUENCE</scope>
    <source>
        <strain evidence="27">IBT 16849</strain>
    </source>
</reference>
<dbReference type="PROSITE" id="PS50126">
    <property type="entry name" value="S1"/>
    <property type="match status" value="1"/>
</dbReference>
<keyword evidence="28" id="KW-1185">Reference proteome</keyword>
<evidence type="ECO:0000256" key="14">
    <source>
        <dbReference type="ARBA" id="ARBA00022840"/>
    </source>
</evidence>
<keyword evidence="18" id="KW-1278">Translocase</keyword>
<dbReference type="FunFam" id="3.30.70.1130:FF:000001">
    <property type="entry name" value="Eukaryotic translation initiation factor 2 subunit 1"/>
    <property type="match status" value="1"/>
</dbReference>
<evidence type="ECO:0000256" key="2">
    <source>
        <dbReference type="ARBA" id="ARBA00004477"/>
    </source>
</evidence>
<dbReference type="FunFam" id="1.10.150.190:FF:000002">
    <property type="entry name" value="Translation initiation factor 2, alpha subunit"/>
    <property type="match status" value="1"/>
</dbReference>
<feature type="coiled-coil region" evidence="23">
    <location>
        <begin position="878"/>
        <end position="905"/>
    </location>
</feature>
<evidence type="ECO:0000256" key="5">
    <source>
        <dbReference type="ARBA" id="ARBA00007223"/>
    </source>
</evidence>
<dbReference type="InterPro" id="IPR056337">
    <property type="entry name" value="LHD_YVC1"/>
</dbReference>
<dbReference type="NCBIfam" id="TIGR01494">
    <property type="entry name" value="ATPase_P-type"/>
    <property type="match status" value="1"/>
</dbReference>
<evidence type="ECO:0000256" key="22">
    <source>
        <dbReference type="ARBA" id="ARBA00060206"/>
    </source>
</evidence>
<dbReference type="InterPro" id="IPR057255">
    <property type="entry name" value="2TM_P5A-ATPase"/>
</dbReference>
<proteinExistence type="inferred from homology"/>
<keyword evidence="11" id="KW-0479">Metal-binding</keyword>
<dbReference type="FunFam" id="3.40.1110.10:FF:000054">
    <property type="entry name" value="Cation-transporting ATPase"/>
    <property type="match status" value="1"/>
</dbReference>
<dbReference type="InterPro" id="IPR024054">
    <property type="entry name" value="TIF2_asu_middle_sf"/>
</dbReference>
<evidence type="ECO:0000256" key="25">
    <source>
        <dbReference type="SAM" id="Phobius"/>
    </source>
</evidence>
<keyword evidence="23" id="KW-0175">Coiled coil</keyword>
<dbReference type="InterPro" id="IPR023299">
    <property type="entry name" value="ATPase_P-typ_cyto_dom_N"/>
</dbReference>
<evidence type="ECO:0000256" key="18">
    <source>
        <dbReference type="ARBA" id="ARBA00022967"/>
    </source>
</evidence>
<evidence type="ECO:0000256" key="21">
    <source>
        <dbReference type="ARBA" id="ARBA00048588"/>
    </source>
</evidence>
<dbReference type="SUPFAM" id="SSF116742">
    <property type="entry name" value="eIF2alpha middle domain-like"/>
    <property type="match status" value="1"/>
</dbReference>
<dbReference type="InterPro" id="IPR059000">
    <property type="entry name" value="ATPase_P-type_domA"/>
</dbReference>
<feature type="compositionally biased region" description="Acidic residues" evidence="24">
    <location>
        <begin position="289"/>
        <end position="299"/>
    </location>
</feature>
<dbReference type="Gene3D" id="2.40.50.140">
    <property type="entry name" value="Nucleic acid-binding proteins"/>
    <property type="match status" value="1"/>
</dbReference>